<evidence type="ECO:0000259" key="7">
    <source>
        <dbReference type="Pfam" id="PF03441"/>
    </source>
</evidence>
<evidence type="ECO:0000256" key="5">
    <source>
        <dbReference type="RuleBase" id="RU367151"/>
    </source>
</evidence>
<sequence length="397" mass="44132">VFTHFRKAVESRGAICPALAAPSRLRPLPPSADGFDNGAIPSFADLKVEPPVPDARAVLPFQGGESAGLERVKSWIWDQDCLRSYKETRNGMVGGDYSSKFSSWLAFGCLSPRLVYQEIKRYETERVANESTYWLVFELLWRDYFRFAAATHGNKIFFLGGPQVPDSVVNLCAQHPLLLNCSYAQGQTGYPFIDANMRELRATGFMSNRGRQNVASFLVRDMGQDWRLGAEWFEEQLLDYDPCSNWGNWTYAAGVGADPREDRYFNIVKQGKTYDPTAEHARLWCPEVSHLAPALLLDTPARGLTASDSSGVCYPPPIVPLKFSAYKGSSSNARPVGRAGDHREFRQGTTGAHPPNASAHGRGEGRTARGGVRDKIKQERRGARRNRVQNDYMGGDA</sequence>
<comment type="cofactor">
    <cofactor evidence="5">
        <name>(6R)-5,10-methylene-5,6,7,8-tetrahydrofolate</name>
        <dbReference type="ChEBI" id="CHEBI:15636"/>
    </cofactor>
    <text evidence="5">Binds 1 5,10-methenyltetrahydrofolate (MTHF) per subunit.</text>
</comment>
<keyword evidence="5" id="KW-0157">Chromophore</keyword>
<dbReference type="GO" id="GO:0071949">
    <property type="term" value="F:FAD binding"/>
    <property type="evidence" value="ECO:0007669"/>
    <property type="project" value="TreeGrafter"/>
</dbReference>
<feature type="compositionally biased region" description="Basic and acidic residues" evidence="6">
    <location>
        <begin position="361"/>
        <end position="381"/>
    </location>
</feature>
<dbReference type="InterPro" id="IPR002081">
    <property type="entry name" value="Cryptochrome/DNA_photolyase_1"/>
</dbReference>
<gene>
    <name evidence="8" type="ORF">JKP88DRAFT_160442</name>
</gene>
<dbReference type="GO" id="GO:0000719">
    <property type="term" value="P:photoreactive repair"/>
    <property type="evidence" value="ECO:0007669"/>
    <property type="project" value="TreeGrafter"/>
</dbReference>
<evidence type="ECO:0000313" key="8">
    <source>
        <dbReference type="EMBL" id="KAG5190416.1"/>
    </source>
</evidence>
<dbReference type="GO" id="GO:0003904">
    <property type="term" value="F:deoxyribodipyrimidine photo-lyase activity"/>
    <property type="evidence" value="ECO:0007669"/>
    <property type="project" value="TreeGrafter"/>
</dbReference>
<dbReference type="SUPFAM" id="SSF48173">
    <property type="entry name" value="Cryptochrome/photolyase FAD-binding domain"/>
    <property type="match status" value="1"/>
</dbReference>
<reference evidence="8" key="1">
    <citation type="submission" date="2021-02" db="EMBL/GenBank/DDBJ databases">
        <title>First Annotated Genome of the Yellow-green Alga Tribonema minus.</title>
        <authorList>
            <person name="Mahan K.M."/>
        </authorList>
    </citation>
    <scope>NUCLEOTIDE SEQUENCE</scope>
    <source>
        <strain evidence="8">UTEX B ZZ1240</strain>
    </source>
</reference>
<dbReference type="OrthoDB" id="435881at2759"/>
<evidence type="ECO:0000256" key="3">
    <source>
        <dbReference type="ARBA" id="ARBA00022827"/>
    </source>
</evidence>
<evidence type="ECO:0000256" key="2">
    <source>
        <dbReference type="ARBA" id="ARBA00022630"/>
    </source>
</evidence>
<dbReference type="InterPro" id="IPR005101">
    <property type="entry name" value="Cryptochr/Photolyase_FAD-bd"/>
</dbReference>
<evidence type="ECO:0000256" key="4">
    <source>
        <dbReference type="PIRSR" id="PIRSR602081-1"/>
    </source>
</evidence>
<dbReference type="NCBIfam" id="TIGR02765">
    <property type="entry name" value="crypto_DASH"/>
    <property type="match status" value="1"/>
</dbReference>
<evidence type="ECO:0000313" key="9">
    <source>
        <dbReference type="Proteomes" id="UP000664859"/>
    </source>
</evidence>
<feature type="binding site" evidence="4">
    <location>
        <position position="85"/>
    </location>
    <ligand>
        <name>FAD</name>
        <dbReference type="ChEBI" id="CHEBI:57692"/>
    </ligand>
</feature>
<feature type="non-terminal residue" evidence="8">
    <location>
        <position position="397"/>
    </location>
</feature>
<proteinExistence type="inferred from homology"/>
<name>A0A835ZAY4_9STRA</name>
<keyword evidence="3 4" id="KW-0274">FAD</keyword>
<organism evidence="8 9">
    <name type="scientific">Tribonema minus</name>
    <dbReference type="NCBI Taxonomy" id="303371"/>
    <lineage>
        <taxon>Eukaryota</taxon>
        <taxon>Sar</taxon>
        <taxon>Stramenopiles</taxon>
        <taxon>Ochrophyta</taxon>
        <taxon>PX clade</taxon>
        <taxon>Xanthophyceae</taxon>
        <taxon>Tribonematales</taxon>
        <taxon>Tribonemataceae</taxon>
        <taxon>Tribonema</taxon>
    </lineage>
</organism>
<dbReference type="PANTHER" id="PTHR11455:SF22">
    <property type="entry name" value="CRYPTOCHROME DASH"/>
    <property type="match status" value="1"/>
</dbReference>
<dbReference type="InterPro" id="IPR036134">
    <property type="entry name" value="Crypto/Photolyase_FAD-like_sf"/>
</dbReference>
<dbReference type="PANTHER" id="PTHR11455">
    <property type="entry name" value="CRYPTOCHROME"/>
    <property type="match status" value="1"/>
</dbReference>
<feature type="domain" description="Cryptochrome/DNA photolyase FAD-binding" evidence="7">
    <location>
        <begin position="137"/>
        <end position="323"/>
    </location>
</feature>
<comment type="cofactor">
    <cofactor evidence="4 5">
        <name>FAD</name>
        <dbReference type="ChEBI" id="CHEBI:57692"/>
    </cofactor>
    <text evidence="4 5">Binds 1 FAD per subunit.</text>
</comment>
<dbReference type="InterPro" id="IPR014133">
    <property type="entry name" value="Cry_DASH"/>
</dbReference>
<dbReference type="AlphaFoldDB" id="A0A835ZAY4"/>
<dbReference type="GO" id="GO:0003677">
    <property type="term" value="F:DNA binding"/>
    <property type="evidence" value="ECO:0007669"/>
    <property type="project" value="TreeGrafter"/>
</dbReference>
<feature type="binding site" evidence="4">
    <location>
        <begin position="98"/>
        <end position="102"/>
    </location>
    <ligand>
        <name>FAD</name>
        <dbReference type="ChEBI" id="CHEBI:57692"/>
    </ligand>
</feature>
<dbReference type="PRINTS" id="PR00147">
    <property type="entry name" value="DNAPHOTLYASE"/>
</dbReference>
<dbReference type="Gene3D" id="1.10.579.10">
    <property type="entry name" value="DNA Cyclobutane Dipyrimidine Photolyase, subunit A, domain 3"/>
    <property type="match status" value="1"/>
</dbReference>
<protein>
    <recommendedName>
        <fullName evidence="5">Cryptochrome DASH</fullName>
    </recommendedName>
</protein>
<feature type="region of interest" description="Disordered" evidence="6">
    <location>
        <begin position="329"/>
        <end position="397"/>
    </location>
</feature>
<dbReference type="Pfam" id="PF03441">
    <property type="entry name" value="FAD_binding_7"/>
    <property type="match status" value="1"/>
</dbReference>
<evidence type="ECO:0000256" key="1">
    <source>
        <dbReference type="ARBA" id="ARBA00005862"/>
    </source>
</evidence>
<dbReference type="EMBL" id="JAFCMP010000035">
    <property type="protein sequence ID" value="KAG5190416.1"/>
    <property type="molecule type" value="Genomic_DNA"/>
</dbReference>
<comment type="caution">
    <text evidence="8">The sequence shown here is derived from an EMBL/GenBank/DDBJ whole genome shotgun (WGS) entry which is preliminary data.</text>
</comment>
<comment type="similarity">
    <text evidence="1 5">Belongs to the DNA photolyase class-1 family.</text>
</comment>
<accession>A0A835ZAY4</accession>
<keyword evidence="2 4" id="KW-0285">Flavoprotein</keyword>
<evidence type="ECO:0000256" key="6">
    <source>
        <dbReference type="SAM" id="MobiDB-lite"/>
    </source>
</evidence>
<dbReference type="Gene3D" id="1.25.40.80">
    <property type="match status" value="1"/>
</dbReference>
<feature type="binding site" evidence="4">
    <location>
        <begin position="239"/>
        <end position="241"/>
    </location>
    <ligand>
        <name>FAD</name>
        <dbReference type="ChEBI" id="CHEBI:57692"/>
    </ligand>
</feature>
<dbReference type="Proteomes" id="UP000664859">
    <property type="component" value="Unassembled WGS sequence"/>
</dbReference>
<comment type="function">
    <text evidence="5">May have a photoreceptor function.</text>
</comment>
<keyword evidence="9" id="KW-1185">Reference proteome</keyword>